<proteinExistence type="predicted"/>
<dbReference type="Gramene" id="EFJ07143">
    <property type="protein sequence ID" value="EFJ07143"/>
    <property type="gene ID" value="SELMODRAFT_134101"/>
</dbReference>
<dbReference type="Proteomes" id="UP000001514">
    <property type="component" value="Unassembled WGS sequence"/>
</dbReference>
<dbReference type="Pfam" id="PF01535">
    <property type="entry name" value="PPR"/>
    <property type="match status" value="2"/>
</dbReference>
<dbReference type="GO" id="GO:0003723">
    <property type="term" value="F:RNA binding"/>
    <property type="evidence" value="ECO:0007669"/>
    <property type="project" value="InterPro"/>
</dbReference>
<dbReference type="Gene3D" id="1.25.40.10">
    <property type="entry name" value="Tetratricopeptide repeat domain"/>
    <property type="match status" value="2"/>
</dbReference>
<dbReference type="PANTHER" id="PTHR47926:SF533">
    <property type="entry name" value="DYW DOMAIN-CONTAINING PROTEIN"/>
    <property type="match status" value="1"/>
</dbReference>
<feature type="repeat" description="PPR" evidence="2">
    <location>
        <begin position="54"/>
        <end position="89"/>
    </location>
</feature>
<protein>
    <recommendedName>
        <fullName evidence="5">Pentacotripeptide-repeat region of PRORP domain-containing protein</fullName>
    </recommendedName>
</protein>
<organism evidence="4">
    <name type="scientific">Selaginella moellendorffii</name>
    <name type="common">Spikemoss</name>
    <dbReference type="NCBI Taxonomy" id="88036"/>
    <lineage>
        <taxon>Eukaryota</taxon>
        <taxon>Viridiplantae</taxon>
        <taxon>Streptophyta</taxon>
        <taxon>Embryophyta</taxon>
        <taxon>Tracheophyta</taxon>
        <taxon>Lycopodiopsida</taxon>
        <taxon>Selaginellales</taxon>
        <taxon>Selaginellaceae</taxon>
        <taxon>Selaginella</taxon>
    </lineage>
</organism>
<dbReference type="PROSITE" id="PS51375">
    <property type="entry name" value="PPR"/>
    <property type="match status" value="2"/>
</dbReference>
<sequence>MAYAQNECLDRAKQTFDKAAQHDVVTWSSMVQTYAYHGRLDEAANLFEVAPETNTVTWSTMVAAFSYSGSQAKRGLELYHRMELQGLVPDEVTLMAVLVACSNSGTMKRVGDYVISFGERGIYPGVEQFCCIADGFAKMGLLDKAEDLIDAMPFEPFPGAYTSLISSCKMHGEHERGARAMEKLASLEACSSSGPYVLLADIFRSKE</sequence>
<dbReference type="InterPro" id="IPR002885">
    <property type="entry name" value="PPR_rpt"/>
</dbReference>
<evidence type="ECO:0008006" key="5">
    <source>
        <dbReference type="Google" id="ProtNLM"/>
    </source>
</evidence>
<gene>
    <name evidence="3" type="ORF">SELMODRAFT_134101</name>
</gene>
<feature type="repeat" description="PPR" evidence="2">
    <location>
        <begin position="23"/>
        <end position="53"/>
    </location>
</feature>
<dbReference type="InterPro" id="IPR046960">
    <property type="entry name" value="PPR_At4g14850-like_plant"/>
</dbReference>
<evidence type="ECO:0000256" key="1">
    <source>
        <dbReference type="ARBA" id="ARBA00022737"/>
    </source>
</evidence>
<evidence type="ECO:0000256" key="2">
    <source>
        <dbReference type="PROSITE-ProRule" id="PRU00708"/>
    </source>
</evidence>
<dbReference type="InParanoid" id="D8T832"/>
<dbReference type="EMBL" id="GL377688">
    <property type="protein sequence ID" value="EFJ07143.1"/>
    <property type="molecule type" value="Genomic_DNA"/>
</dbReference>
<dbReference type="GO" id="GO:0009451">
    <property type="term" value="P:RNA modification"/>
    <property type="evidence" value="ECO:0007669"/>
    <property type="project" value="InterPro"/>
</dbReference>
<dbReference type="STRING" id="88036.D8T832"/>
<dbReference type="PANTHER" id="PTHR47926">
    <property type="entry name" value="PENTATRICOPEPTIDE REPEAT-CONTAINING PROTEIN"/>
    <property type="match status" value="1"/>
</dbReference>
<dbReference type="HOGENOM" id="CLU_002706_0_0_1"/>
<dbReference type="eggNOG" id="KOG4197">
    <property type="taxonomic scope" value="Eukaryota"/>
</dbReference>
<dbReference type="AlphaFoldDB" id="D8T832"/>
<keyword evidence="4" id="KW-1185">Reference proteome</keyword>
<keyword evidence="1" id="KW-0677">Repeat</keyword>
<reference evidence="3 4" key="1">
    <citation type="journal article" date="2011" name="Science">
        <title>The Selaginella genome identifies genetic changes associated with the evolution of vascular plants.</title>
        <authorList>
            <person name="Banks J.A."/>
            <person name="Nishiyama T."/>
            <person name="Hasebe M."/>
            <person name="Bowman J.L."/>
            <person name="Gribskov M."/>
            <person name="dePamphilis C."/>
            <person name="Albert V.A."/>
            <person name="Aono N."/>
            <person name="Aoyama T."/>
            <person name="Ambrose B.A."/>
            <person name="Ashton N.W."/>
            <person name="Axtell M.J."/>
            <person name="Barker E."/>
            <person name="Barker M.S."/>
            <person name="Bennetzen J.L."/>
            <person name="Bonawitz N.D."/>
            <person name="Chapple C."/>
            <person name="Cheng C."/>
            <person name="Correa L.G."/>
            <person name="Dacre M."/>
            <person name="DeBarry J."/>
            <person name="Dreyer I."/>
            <person name="Elias M."/>
            <person name="Engstrom E.M."/>
            <person name="Estelle M."/>
            <person name="Feng L."/>
            <person name="Finet C."/>
            <person name="Floyd S.K."/>
            <person name="Frommer W.B."/>
            <person name="Fujita T."/>
            <person name="Gramzow L."/>
            <person name="Gutensohn M."/>
            <person name="Harholt J."/>
            <person name="Hattori M."/>
            <person name="Heyl A."/>
            <person name="Hirai T."/>
            <person name="Hiwatashi Y."/>
            <person name="Ishikawa M."/>
            <person name="Iwata M."/>
            <person name="Karol K.G."/>
            <person name="Koehler B."/>
            <person name="Kolukisaoglu U."/>
            <person name="Kubo M."/>
            <person name="Kurata T."/>
            <person name="Lalonde S."/>
            <person name="Li K."/>
            <person name="Li Y."/>
            <person name="Litt A."/>
            <person name="Lyons E."/>
            <person name="Manning G."/>
            <person name="Maruyama T."/>
            <person name="Michael T.P."/>
            <person name="Mikami K."/>
            <person name="Miyazaki S."/>
            <person name="Morinaga S."/>
            <person name="Murata T."/>
            <person name="Mueller-Roeber B."/>
            <person name="Nelson D.R."/>
            <person name="Obara M."/>
            <person name="Oguri Y."/>
            <person name="Olmstead R.G."/>
            <person name="Onodera N."/>
            <person name="Petersen B.L."/>
            <person name="Pils B."/>
            <person name="Prigge M."/>
            <person name="Rensing S.A."/>
            <person name="Riano-Pachon D.M."/>
            <person name="Roberts A.W."/>
            <person name="Sato Y."/>
            <person name="Scheller H.V."/>
            <person name="Schulz B."/>
            <person name="Schulz C."/>
            <person name="Shakirov E.V."/>
            <person name="Shibagaki N."/>
            <person name="Shinohara N."/>
            <person name="Shippen D.E."/>
            <person name="Soerensen I."/>
            <person name="Sotooka R."/>
            <person name="Sugimoto N."/>
            <person name="Sugita M."/>
            <person name="Sumikawa N."/>
            <person name="Tanurdzic M."/>
            <person name="Theissen G."/>
            <person name="Ulvskov P."/>
            <person name="Wakazuki S."/>
            <person name="Weng J.K."/>
            <person name="Willats W.W."/>
            <person name="Wipf D."/>
            <person name="Wolf P.G."/>
            <person name="Yang L."/>
            <person name="Zimmer A.D."/>
            <person name="Zhu Q."/>
            <person name="Mitros T."/>
            <person name="Hellsten U."/>
            <person name="Loque D."/>
            <person name="Otillar R."/>
            <person name="Salamov A."/>
            <person name="Schmutz J."/>
            <person name="Shapiro H."/>
            <person name="Lindquist E."/>
            <person name="Lucas S."/>
            <person name="Rokhsar D."/>
            <person name="Grigoriev I.V."/>
        </authorList>
    </citation>
    <scope>NUCLEOTIDE SEQUENCE [LARGE SCALE GENOMIC DNA]</scope>
</reference>
<dbReference type="InterPro" id="IPR011990">
    <property type="entry name" value="TPR-like_helical_dom_sf"/>
</dbReference>
<name>D8T832_SELML</name>
<dbReference type="KEGG" id="smo:SELMODRAFT_134101"/>
<evidence type="ECO:0000313" key="3">
    <source>
        <dbReference type="EMBL" id="EFJ07143.1"/>
    </source>
</evidence>
<evidence type="ECO:0000313" key="4">
    <source>
        <dbReference type="Proteomes" id="UP000001514"/>
    </source>
</evidence>
<accession>D8T832</accession>